<feature type="transmembrane region" description="Helical" evidence="1">
    <location>
        <begin position="249"/>
        <end position="272"/>
    </location>
</feature>
<feature type="transmembrane region" description="Helical" evidence="1">
    <location>
        <begin position="80"/>
        <end position="99"/>
    </location>
</feature>
<dbReference type="GO" id="GO:0042392">
    <property type="term" value="F:sphingosine-1-phosphate phosphatase activity"/>
    <property type="evidence" value="ECO:0007669"/>
    <property type="project" value="TreeGrafter"/>
</dbReference>
<dbReference type="InterPro" id="IPR000326">
    <property type="entry name" value="PAP2/HPO"/>
</dbReference>
<accession>A0A9D1MN82</accession>
<dbReference type="SUPFAM" id="SSF48317">
    <property type="entry name" value="Acid phosphatase/Vanadium-dependent haloperoxidase"/>
    <property type="match status" value="1"/>
</dbReference>
<feature type="transmembrane region" description="Helical" evidence="1">
    <location>
        <begin position="50"/>
        <end position="68"/>
    </location>
</feature>
<evidence type="ECO:0000259" key="2">
    <source>
        <dbReference type="SMART" id="SM00014"/>
    </source>
</evidence>
<keyword evidence="1" id="KW-0812">Transmembrane</keyword>
<feature type="transmembrane region" description="Helical" evidence="1">
    <location>
        <begin position="225"/>
        <end position="243"/>
    </location>
</feature>
<feature type="transmembrane region" description="Helical" evidence="1">
    <location>
        <begin position="195"/>
        <end position="213"/>
    </location>
</feature>
<feature type="domain" description="Phosphatidic acid phosphatase type 2/haloperoxidase" evidence="2">
    <location>
        <begin position="146"/>
        <end position="268"/>
    </location>
</feature>
<evidence type="ECO:0000313" key="4">
    <source>
        <dbReference type="Proteomes" id="UP000824145"/>
    </source>
</evidence>
<keyword evidence="1" id="KW-0472">Membrane</keyword>
<evidence type="ECO:0000256" key="1">
    <source>
        <dbReference type="SAM" id="Phobius"/>
    </source>
</evidence>
<feature type="transmembrane region" description="Helical" evidence="1">
    <location>
        <begin position="111"/>
        <end position="133"/>
    </location>
</feature>
<dbReference type="AlphaFoldDB" id="A0A9D1MN82"/>
<keyword evidence="1" id="KW-1133">Transmembrane helix</keyword>
<reference evidence="3" key="1">
    <citation type="submission" date="2020-10" db="EMBL/GenBank/DDBJ databases">
        <authorList>
            <person name="Gilroy R."/>
        </authorList>
    </citation>
    <scope>NUCLEOTIDE SEQUENCE</scope>
    <source>
        <strain evidence="3">9366</strain>
    </source>
</reference>
<dbReference type="EMBL" id="DVNJ01000031">
    <property type="protein sequence ID" value="HIU63255.1"/>
    <property type="molecule type" value="Genomic_DNA"/>
</dbReference>
<dbReference type="PANTHER" id="PTHR14969:SF13">
    <property type="entry name" value="AT30094P"/>
    <property type="match status" value="1"/>
</dbReference>
<name>A0A9D1MN82_9FIRM</name>
<dbReference type="InterPro" id="IPR036938">
    <property type="entry name" value="PAP2/HPO_sf"/>
</dbReference>
<feature type="transmembrane region" description="Helical" evidence="1">
    <location>
        <begin position="145"/>
        <end position="164"/>
    </location>
</feature>
<dbReference type="Proteomes" id="UP000824145">
    <property type="component" value="Unassembled WGS sequence"/>
</dbReference>
<dbReference type="Gene3D" id="1.20.144.10">
    <property type="entry name" value="Phosphatidic acid phosphatase type 2/haloperoxidase"/>
    <property type="match status" value="1"/>
</dbReference>
<dbReference type="PANTHER" id="PTHR14969">
    <property type="entry name" value="SPHINGOSINE-1-PHOSPHATE PHOSPHOHYDROLASE"/>
    <property type="match status" value="1"/>
</dbReference>
<organism evidence="3 4">
    <name type="scientific">Candidatus Caccalectryoclostridium excrementigallinarum</name>
    <dbReference type="NCBI Taxonomy" id="2840710"/>
    <lineage>
        <taxon>Bacteria</taxon>
        <taxon>Bacillati</taxon>
        <taxon>Bacillota</taxon>
        <taxon>Clostridia</taxon>
        <taxon>Christensenellales</taxon>
        <taxon>Christensenellaceae</taxon>
        <taxon>Christensenellaceae incertae sedis</taxon>
        <taxon>Candidatus Caccalectryoclostridium</taxon>
    </lineage>
</organism>
<proteinExistence type="predicted"/>
<evidence type="ECO:0000313" key="3">
    <source>
        <dbReference type="EMBL" id="HIU63255.1"/>
    </source>
</evidence>
<reference evidence="3" key="2">
    <citation type="journal article" date="2021" name="PeerJ">
        <title>Extensive microbial diversity within the chicken gut microbiome revealed by metagenomics and culture.</title>
        <authorList>
            <person name="Gilroy R."/>
            <person name="Ravi A."/>
            <person name="Getino M."/>
            <person name="Pursley I."/>
            <person name="Horton D.L."/>
            <person name="Alikhan N.F."/>
            <person name="Baker D."/>
            <person name="Gharbi K."/>
            <person name="Hall N."/>
            <person name="Watson M."/>
            <person name="Adriaenssens E.M."/>
            <person name="Foster-Nyarko E."/>
            <person name="Jarju S."/>
            <person name="Secka A."/>
            <person name="Antonio M."/>
            <person name="Oren A."/>
            <person name="Chaudhuri R.R."/>
            <person name="La Ragione R."/>
            <person name="Hildebrand F."/>
            <person name="Pallen M.J."/>
        </authorList>
    </citation>
    <scope>NUCLEOTIDE SEQUENCE</scope>
    <source>
        <strain evidence="3">9366</strain>
    </source>
</reference>
<protein>
    <submittedName>
        <fullName evidence="3">Phosphatase PAP2 family protein</fullName>
    </submittedName>
</protein>
<sequence>MRNGIIAFVCALAAAFVLLGIGSVYDVQAAEILFTGDGVVTVGAEIFGKMPLFLAVGIACATAFYTVSRGDGSKGAKVRVTIVKAVYLLGGVASCAFMFMDLFDLVASGKLMSLALCALSGAAVFTLLTFIFARISAQKLHACKKWALAVIVAAVVIVCLTELVKQVWGRARPFEVKEGANFTPWYKPSDAGGESFFSGHAACCMGLLAFAPLFRINNVEPIYRVMYFVLSVVFICAVLLARIMCGAHYLTDVAFGAIISMIVIFVVGVAAFRNGYEVKPGGFIEKYL</sequence>
<gene>
    <name evidence="3" type="ORF">IAB07_05770</name>
</gene>
<dbReference type="SMART" id="SM00014">
    <property type="entry name" value="acidPPc"/>
    <property type="match status" value="1"/>
</dbReference>
<comment type="caution">
    <text evidence="3">The sequence shown here is derived from an EMBL/GenBank/DDBJ whole genome shotgun (WGS) entry which is preliminary data.</text>
</comment>
<dbReference type="Pfam" id="PF01569">
    <property type="entry name" value="PAP2"/>
    <property type="match status" value="1"/>
</dbReference>